<evidence type="ECO:0000256" key="12">
    <source>
        <dbReference type="ARBA" id="ARBA00049506"/>
    </source>
</evidence>
<feature type="transmembrane region" description="Helical" evidence="14">
    <location>
        <begin position="23"/>
        <end position="43"/>
    </location>
</feature>
<name>A0A9P6LBW4_9AGAM</name>
<keyword evidence="6 14" id="KW-0808">Transferase</keyword>
<gene>
    <name evidence="15" type="ORF">BJ322DRAFT_14968</name>
</gene>
<evidence type="ECO:0000256" key="4">
    <source>
        <dbReference type="ARBA" id="ARBA00015561"/>
    </source>
</evidence>
<sequence length="432" mass="49479">MMPATSVRRLERLGRRLLFDPSYYWYTALLVLLGDTLLTQLIIRFVRYTEIDWVTYMHHLELYSLGERNYSLIDGPTGALVYPAGHVYIHRLLYLITDSGRNIRLAQHIYGGLYLISVALTSAIYRKAAAPNWLLLLLPLSKRLHSIYSLRLFNDCWAAVSVQASILAYCNGFSEIGTILYAGALSVKMSNMLYLPGIMVVTCKQRGLLATTGHVATIFVLQGFLGLPFLREYPWEYLTGAFDFSRVFLYKWTVNWRFIPEDVFLSKLFAKGLLIIHLIILLVFLLNRWFVDPHGPFTAITKAIKYPTKPPTALPVTSDSIIVIFFTCNLVGMTCARSLHYQFYSWYAQQLPLLTWKSLLEPKRTSSRRQQALFFLLQILLLIAVEYSWNVFPSTNTSSLTLLIANLFLILSVFFSGMGQNRTMPEKVEKVS</sequence>
<evidence type="ECO:0000313" key="15">
    <source>
        <dbReference type="EMBL" id="KAF9792122.1"/>
    </source>
</evidence>
<keyword evidence="16" id="KW-1185">Reference proteome</keyword>
<feature type="transmembrane region" description="Helical" evidence="14">
    <location>
        <begin position="166"/>
        <end position="187"/>
    </location>
</feature>
<dbReference type="OrthoDB" id="20028at2759"/>
<evidence type="ECO:0000256" key="11">
    <source>
        <dbReference type="ARBA" id="ARBA00044743"/>
    </source>
</evidence>
<dbReference type="PANTHER" id="PTHR12646:SF0">
    <property type="entry name" value="DOL-P-MAN:MAN(5)GLCNAC(2)-PP-DOL ALPHA-1,3-MANNOSYLTRANSFERASE"/>
    <property type="match status" value="1"/>
</dbReference>
<protein>
    <recommendedName>
        <fullName evidence="4 14">Dol-P-Man:Man(5)GlcNAc(2)-PP-Dol alpha-1,3-mannosyltransferase</fullName>
        <ecNumber evidence="3 14">2.4.1.258</ecNumber>
    </recommendedName>
    <alternativeName>
        <fullName evidence="14">Dol-P-Man-dependent alpha(1-3)-mannosyltransferase</fullName>
    </alternativeName>
</protein>
<reference evidence="15" key="2">
    <citation type="submission" date="2020-11" db="EMBL/GenBank/DDBJ databases">
        <authorList>
            <consortium name="DOE Joint Genome Institute"/>
            <person name="Kuo A."/>
            <person name="Miyauchi S."/>
            <person name="Kiss E."/>
            <person name="Drula E."/>
            <person name="Kohler A."/>
            <person name="Sanchez-Garcia M."/>
            <person name="Andreopoulos B."/>
            <person name="Barry K.W."/>
            <person name="Bonito G."/>
            <person name="Buee M."/>
            <person name="Carver A."/>
            <person name="Chen C."/>
            <person name="Cichocki N."/>
            <person name="Clum A."/>
            <person name="Culley D."/>
            <person name="Crous P.W."/>
            <person name="Fauchery L."/>
            <person name="Girlanda M."/>
            <person name="Hayes R."/>
            <person name="Keri Z."/>
            <person name="Labutti K."/>
            <person name="Lipzen A."/>
            <person name="Lombard V."/>
            <person name="Magnuson J."/>
            <person name="Maillard F."/>
            <person name="Morin E."/>
            <person name="Murat C."/>
            <person name="Nolan M."/>
            <person name="Ohm R."/>
            <person name="Pangilinan J."/>
            <person name="Pereira M."/>
            <person name="Perotto S."/>
            <person name="Peter M."/>
            <person name="Riley R."/>
            <person name="Sitrit Y."/>
            <person name="Stielow B."/>
            <person name="Szollosi G."/>
            <person name="Zifcakova L."/>
            <person name="Stursova M."/>
            <person name="Spatafora J.W."/>
            <person name="Tedersoo L."/>
            <person name="Vaario L.-M."/>
            <person name="Yamada A."/>
            <person name="Yan M."/>
            <person name="Wang P."/>
            <person name="Xu J."/>
            <person name="Bruns T."/>
            <person name="Baldrian P."/>
            <person name="Vilgalys R."/>
            <person name="Henrissat B."/>
            <person name="Grigoriev I.V."/>
            <person name="Hibbett D."/>
            <person name="Nagy L.G."/>
            <person name="Martin F.M."/>
        </authorList>
    </citation>
    <scope>NUCLEOTIDE SEQUENCE</scope>
    <source>
        <strain evidence="15">UH-Tt-Lm1</strain>
    </source>
</reference>
<dbReference type="AlphaFoldDB" id="A0A9P6LBW4"/>
<proteinExistence type="inferred from homology"/>
<evidence type="ECO:0000256" key="10">
    <source>
        <dbReference type="ARBA" id="ARBA00023136"/>
    </source>
</evidence>
<evidence type="ECO:0000313" key="16">
    <source>
        <dbReference type="Proteomes" id="UP000736335"/>
    </source>
</evidence>
<keyword evidence="10 14" id="KW-0472">Membrane</keyword>
<comment type="function">
    <text evidence="11 14">Dol-P-Man:Man(5)GlcNAc(2)-PP-Dol alpha-1,3-mannosyltransferase that operates in the biosynthetic pathway of dolichol-linked oligosaccharides, the glycan precursors employed in protein asparagine (N)-glycosylation. The assembly of dolichol-linked oligosaccharides begins on the cytosolic side of the endoplasmic reticulum membrane and finishes in its lumen. The sequential addition of sugars to dolichol pyrophosphate produces dolichol-linked oligosaccharides containing fourteen sugars, including two GlcNAcs, nine mannoses and three glucoses. Once assembled, the oligosaccharide is transferred from the lipid to nascent proteins by oligosaccharyltransferases. In the lumen of the endoplasmic reticulum, adds the first dolichyl beta-D-mannosyl phosphate derived mannose in an alpha-1,3 linkage to Man(5)GlcNAc(2)-PP-dolichol to produce Man(6)GlcNAc(2)-PP-dolichol.</text>
</comment>
<feature type="non-terminal residue" evidence="15">
    <location>
        <position position="1"/>
    </location>
</feature>
<evidence type="ECO:0000256" key="9">
    <source>
        <dbReference type="ARBA" id="ARBA00022989"/>
    </source>
</evidence>
<keyword evidence="9 14" id="KW-1133">Transmembrane helix</keyword>
<keyword evidence="8 14" id="KW-0256">Endoplasmic reticulum</keyword>
<comment type="pathway">
    <text evidence="2 14">Protein modification; protein glycosylation.</text>
</comment>
<evidence type="ECO:0000256" key="2">
    <source>
        <dbReference type="ARBA" id="ARBA00004922"/>
    </source>
</evidence>
<feature type="transmembrane region" description="Helical" evidence="14">
    <location>
        <begin position="398"/>
        <end position="417"/>
    </location>
</feature>
<comment type="subcellular location">
    <subcellularLocation>
        <location evidence="1 14">Endoplasmic reticulum membrane</location>
        <topology evidence="1 14">Multi-pass membrane protein</topology>
    </subcellularLocation>
</comment>
<accession>A0A9P6LBW4</accession>
<keyword evidence="7 14" id="KW-0812">Transmembrane</keyword>
<dbReference type="EMBL" id="WIUZ02000001">
    <property type="protein sequence ID" value="KAF9792122.1"/>
    <property type="molecule type" value="Genomic_DNA"/>
</dbReference>
<evidence type="ECO:0000256" key="8">
    <source>
        <dbReference type="ARBA" id="ARBA00022824"/>
    </source>
</evidence>
<comment type="similarity">
    <text evidence="13">Belongs to the glycosyltransferase ALG3 family.</text>
</comment>
<evidence type="ECO:0000256" key="1">
    <source>
        <dbReference type="ARBA" id="ARBA00004477"/>
    </source>
</evidence>
<evidence type="ECO:0000256" key="5">
    <source>
        <dbReference type="ARBA" id="ARBA00022676"/>
    </source>
</evidence>
<dbReference type="GO" id="GO:0005789">
    <property type="term" value="C:endoplasmic reticulum membrane"/>
    <property type="evidence" value="ECO:0007669"/>
    <property type="project" value="UniProtKB-SubCell"/>
</dbReference>
<evidence type="ECO:0000256" key="7">
    <source>
        <dbReference type="ARBA" id="ARBA00022692"/>
    </source>
</evidence>
<evidence type="ECO:0000256" key="14">
    <source>
        <dbReference type="RuleBase" id="RU364047"/>
    </source>
</evidence>
<feature type="transmembrane region" description="Helical" evidence="14">
    <location>
        <begin position="109"/>
        <end position="128"/>
    </location>
</feature>
<comment type="catalytic activity">
    <reaction evidence="12 14">
        <text>an alpha-D-Man-(1-&gt;2)-alpha-D-Man-(1-&gt;2)-alpha-D-Man-(1-&gt;3)-[alpha-D-Man-(1-&gt;6)]-beta-D-Man-(1-&gt;4)-beta-D-GlcNAc-(1-&gt;4)-alpha-D-GlcNAc-diphospho-di-trans,poly-cis-dolichol + a di-trans,poly-cis-dolichyl beta-D-mannosyl phosphate = an alpha-D-Man-(1-&gt;2)-alpha-D-Man-(1-&gt;2)-alpha-D-Man-(1-&gt;3)-[alpha-D-Man-(1-&gt;3)-alpha-D-Man-(1-&gt;6)]-beta-D-Man-(1-&gt;4)-beta-D-GlcNAc-(1-&gt;4)-alpha-D-GlcNAc-diphospho-di-trans,poly-cis-dolichol + a di-trans,poly-cis-dolichyl phosphate + H(+)</text>
        <dbReference type="Rhea" id="RHEA:29527"/>
        <dbReference type="Rhea" id="RHEA-COMP:19498"/>
        <dbReference type="Rhea" id="RHEA-COMP:19501"/>
        <dbReference type="Rhea" id="RHEA-COMP:19516"/>
        <dbReference type="Rhea" id="RHEA-COMP:19517"/>
        <dbReference type="ChEBI" id="CHEBI:15378"/>
        <dbReference type="ChEBI" id="CHEBI:57683"/>
        <dbReference type="ChEBI" id="CHEBI:58211"/>
        <dbReference type="ChEBI" id="CHEBI:132515"/>
        <dbReference type="ChEBI" id="CHEBI:132516"/>
        <dbReference type="EC" id="2.4.1.258"/>
    </reaction>
    <physiologicalReaction direction="left-to-right" evidence="12 14">
        <dbReference type="Rhea" id="RHEA:29528"/>
    </physiologicalReaction>
</comment>
<feature type="transmembrane region" description="Helical" evidence="14">
    <location>
        <begin position="208"/>
        <end position="230"/>
    </location>
</feature>
<dbReference type="Pfam" id="PF05208">
    <property type="entry name" value="ALG3"/>
    <property type="match status" value="1"/>
</dbReference>
<evidence type="ECO:0000256" key="13">
    <source>
        <dbReference type="ARBA" id="ARBA00093457"/>
    </source>
</evidence>
<evidence type="ECO:0000256" key="6">
    <source>
        <dbReference type="ARBA" id="ARBA00022679"/>
    </source>
</evidence>
<dbReference type="EC" id="2.4.1.258" evidence="3 14"/>
<comment type="caution">
    <text evidence="15">The sequence shown here is derived from an EMBL/GenBank/DDBJ whole genome shotgun (WGS) entry which is preliminary data.</text>
</comment>
<dbReference type="InterPro" id="IPR007873">
    <property type="entry name" value="Glycosyltransferase_ALG3"/>
</dbReference>
<evidence type="ECO:0000256" key="3">
    <source>
        <dbReference type="ARBA" id="ARBA00011964"/>
    </source>
</evidence>
<dbReference type="Proteomes" id="UP000736335">
    <property type="component" value="Unassembled WGS sequence"/>
</dbReference>
<reference evidence="15" key="1">
    <citation type="journal article" date="2020" name="Nat. Commun.">
        <title>Large-scale genome sequencing of mycorrhizal fungi provides insights into the early evolution of symbiotic traits.</title>
        <authorList>
            <person name="Miyauchi S."/>
            <person name="Kiss E."/>
            <person name="Kuo A."/>
            <person name="Drula E."/>
            <person name="Kohler A."/>
            <person name="Sanchez-Garcia M."/>
            <person name="Morin E."/>
            <person name="Andreopoulos B."/>
            <person name="Barry K.W."/>
            <person name="Bonito G."/>
            <person name="Buee M."/>
            <person name="Carver A."/>
            <person name="Chen C."/>
            <person name="Cichocki N."/>
            <person name="Clum A."/>
            <person name="Culley D."/>
            <person name="Crous P.W."/>
            <person name="Fauchery L."/>
            <person name="Girlanda M."/>
            <person name="Hayes R.D."/>
            <person name="Keri Z."/>
            <person name="LaButti K."/>
            <person name="Lipzen A."/>
            <person name="Lombard V."/>
            <person name="Magnuson J."/>
            <person name="Maillard F."/>
            <person name="Murat C."/>
            <person name="Nolan M."/>
            <person name="Ohm R.A."/>
            <person name="Pangilinan J."/>
            <person name="Pereira M.F."/>
            <person name="Perotto S."/>
            <person name="Peter M."/>
            <person name="Pfister S."/>
            <person name="Riley R."/>
            <person name="Sitrit Y."/>
            <person name="Stielow J.B."/>
            <person name="Szollosi G."/>
            <person name="Zifcakova L."/>
            <person name="Stursova M."/>
            <person name="Spatafora J.W."/>
            <person name="Tedersoo L."/>
            <person name="Vaario L.M."/>
            <person name="Yamada A."/>
            <person name="Yan M."/>
            <person name="Wang P."/>
            <person name="Xu J."/>
            <person name="Bruns T."/>
            <person name="Baldrian P."/>
            <person name="Vilgalys R."/>
            <person name="Dunand C."/>
            <person name="Henrissat B."/>
            <person name="Grigoriev I.V."/>
            <person name="Hibbett D."/>
            <person name="Nagy L.G."/>
            <person name="Martin F.M."/>
        </authorList>
    </citation>
    <scope>NUCLEOTIDE SEQUENCE</scope>
    <source>
        <strain evidence="15">UH-Tt-Lm1</strain>
    </source>
</reference>
<organism evidence="15 16">
    <name type="scientific">Thelephora terrestris</name>
    <dbReference type="NCBI Taxonomy" id="56493"/>
    <lineage>
        <taxon>Eukaryota</taxon>
        <taxon>Fungi</taxon>
        <taxon>Dikarya</taxon>
        <taxon>Basidiomycota</taxon>
        <taxon>Agaricomycotina</taxon>
        <taxon>Agaricomycetes</taxon>
        <taxon>Thelephorales</taxon>
        <taxon>Thelephoraceae</taxon>
        <taxon>Thelephora</taxon>
    </lineage>
</organism>
<feature type="transmembrane region" description="Helical" evidence="14">
    <location>
        <begin position="268"/>
        <end position="291"/>
    </location>
</feature>
<feature type="transmembrane region" description="Helical" evidence="14">
    <location>
        <begin position="372"/>
        <end position="392"/>
    </location>
</feature>
<dbReference type="PANTHER" id="PTHR12646">
    <property type="entry name" value="NOT56 - RELATED"/>
    <property type="match status" value="1"/>
</dbReference>
<dbReference type="GO" id="GO:0052925">
    <property type="term" value="F:dol-P-Man:Man(5)GlcNAc(2)-PP-Dol alpha-1,3-mannosyltransferase activity"/>
    <property type="evidence" value="ECO:0007669"/>
    <property type="project" value="UniProtKB-EC"/>
</dbReference>
<keyword evidence="5 14" id="KW-0328">Glycosyltransferase</keyword>